<protein>
    <submittedName>
        <fullName evidence="5">AraC family transcriptional regulator</fullName>
    </submittedName>
</protein>
<dbReference type="Gene3D" id="2.60.120.10">
    <property type="entry name" value="Jelly Rolls"/>
    <property type="match status" value="1"/>
</dbReference>
<keyword evidence="1" id="KW-0805">Transcription regulation</keyword>
<dbReference type="GO" id="GO:0043565">
    <property type="term" value="F:sequence-specific DNA binding"/>
    <property type="evidence" value="ECO:0007669"/>
    <property type="project" value="InterPro"/>
</dbReference>
<dbReference type="Gene3D" id="1.10.10.60">
    <property type="entry name" value="Homeodomain-like"/>
    <property type="match status" value="2"/>
</dbReference>
<comment type="caution">
    <text evidence="5">The sequence shown here is derived from an EMBL/GenBank/DDBJ whole genome shotgun (WGS) entry which is preliminary data.</text>
</comment>
<feature type="domain" description="HTH araC/xylS-type" evidence="4">
    <location>
        <begin position="193"/>
        <end position="291"/>
    </location>
</feature>
<dbReference type="SUPFAM" id="SSF46689">
    <property type="entry name" value="Homeodomain-like"/>
    <property type="match status" value="1"/>
</dbReference>
<proteinExistence type="predicted"/>
<dbReference type="InterPro" id="IPR037923">
    <property type="entry name" value="HTH-like"/>
</dbReference>
<dbReference type="SUPFAM" id="SSF51215">
    <property type="entry name" value="Regulatory protein AraC"/>
    <property type="match status" value="1"/>
</dbReference>
<gene>
    <name evidence="5" type="ORF">F6U93_12130</name>
</gene>
<dbReference type="Pfam" id="PF12833">
    <property type="entry name" value="HTH_18"/>
    <property type="match status" value="1"/>
</dbReference>
<dbReference type="Pfam" id="PF02311">
    <property type="entry name" value="AraC_binding"/>
    <property type="match status" value="1"/>
</dbReference>
<dbReference type="PANTHER" id="PTHR43280:SF28">
    <property type="entry name" value="HTH-TYPE TRANSCRIPTIONAL ACTIVATOR RHAS"/>
    <property type="match status" value="1"/>
</dbReference>
<dbReference type="InterPro" id="IPR020449">
    <property type="entry name" value="Tscrpt_reg_AraC-type_HTH"/>
</dbReference>
<keyword evidence="6" id="KW-1185">Reference proteome</keyword>
<dbReference type="InterPro" id="IPR014710">
    <property type="entry name" value="RmlC-like_jellyroll"/>
</dbReference>
<evidence type="ECO:0000313" key="6">
    <source>
        <dbReference type="Proteomes" id="UP000441333"/>
    </source>
</evidence>
<dbReference type="PROSITE" id="PS01124">
    <property type="entry name" value="HTH_ARAC_FAMILY_2"/>
    <property type="match status" value="1"/>
</dbReference>
<dbReference type="SMART" id="SM00342">
    <property type="entry name" value="HTH_ARAC"/>
    <property type="match status" value="1"/>
</dbReference>
<dbReference type="PANTHER" id="PTHR43280">
    <property type="entry name" value="ARAC-FAMILY TRANSCRIPTIONAL REGULATOR"/>
    <property type="match status" value="1"/>
</dbReference>
<dbReference type="AlphaFoldDB" id="A0A6N6MBZ8"/>
<dbReference type="InterPro" id="IPR003313">
    <property type="entry name" value="AraC-bd"/>
</dbReference>
<evidence type="ECO:0000313" key="5">
    <source>
        <dbReference type="EMBL" id="KAB1067160.1"/>
    </source>
</evidence>
<name>A0A6N6MBZ8_9FLAO</name>
<dbReference type="GO" id="GO:0003700">
    <property type="term" value="F:DNA-binding transcription factor activity"/>
    <property type="evidence" value="ECO:0007669"/>
    <property type="project" value="InterPro"/>
</dbReference>
<dbReference type="PRINTS" id="PR00032">
    <property type="entry name" value="HTHARAC"/>
</dbReference>
<dbReference type="InterPro" id="IPR009057">
    <property type="entry name" value="Homeodomain-like_sf"/>
</dbReference>
<organism evidence="5 6">
    <name type="scientific">Pseudotamlana haliotis</name>
    <dbReference type="NCBI Taxonomy" id="2614804"/>
    <lineage>
        <taxon>Bacteria</taxon>
        <taxon>Pseudomonadati</taxon>
        <taxon>Bacteroidota</taxon>
        <taxon>Flavobacteriia</taxon>
        <taxon>Flavobacteriales</taxon>
        <taxon>Flavobacteriaceae</taxon>
        <taxon>Pseudotamlana</taxon>
    </lineage>
</organism>
<dbReference type="InterPro" id="IPR018060">
    <property type="entry name" value="HTH_AraC"/>
</dbReference>
<keyword evidence="3" id="KW-0804">Transcription</keyword>
<evidence type="ECO:0000256" key="3">
    <source>
        <dbReference type="ARBA" id="ARBA00023163"/>
    </source>
</evidence>
<keyword evidence="2" id="KW-0238">DNA-binding</keyword>
<evidence type="ECO:0000256" key="1">
    <source>
        <dbReference type="ARBA" id="ARBA00023015"/>
    </source>
</evidence>
<evidence type="ECO:0000256" key="2">
    <source>
        <dbReference type="ARBA" id="ARBA00023125"/>
    </source>
</evidence>
<accession>A0A6N6MBZ8</accession>
<dbReference type="EMBL" id="WAAT01000050">
    <property type="protein sequence ID" value="KAB1067160.1"/>
    <property type="molecule type" value="Genomic_DNA"/>
</dbReference>
<reference evidence="5 6" key="1">
    <citation type="submission" date="2019-09" db="EMBL/GenBank/DDBJ databases">
        <authorList>
            <person name="Cao W.R."/>
        </authorList>
    </citation>
    <scope>NUCLEOTIDE SEQUENCE [LARGE SCALE GENOMIC DNA]</scope>
    <source>
        <strain evidence="5 6">B1N29</strain>
    </source>
</reference>
<evidence type="ECO:0000259" key="4">
    <source>
        <dbReference type="PROSITE" id="PS01124"/>
    </source>
</evidence>
<sequence>MLYLYKCEFDMSKRFFITKDLDVLEFEAVNEWGYPRHRHNFFELTYVLKGSGQHLLNESVVPYKTGDIFLLTPKDEHEFVISEPSTFGIIKFTEQLFLEKSSFSASAYWRKNIETVIFHSNIIAESIVHYESDKAQLLGLYHLIKSELAKGLVYNRNVLTELFGALLIILSRNLKSTVEVKPSETLSDEEKIENILTYIRQNILNKDRIKIKSIAETFFMSPNYVSLFIKKHAGISIQYYVMQTKIKMAERLLKQSRLSITEVANKLGFVDASHFNRTFKKYAGVIPSHYK</sequence>
<dbReference type="Proteomes" id="UP000441333">
    <property type="component" value="Unassembled WGS sequence"/>
</dbReference>